<proteinExistence type="predicted"/>
<evidence type="ECO:0000313" key="1">
    <source>
        <dbReference type="EMBL" id="TMX76689.1"/>
    </source>
</evidence>
<dbReference type="EMBL" id="PZOJ01000023">
    <property type="protein sequence ID" value="TMX76689.1"/>
    <property type="molecule type" value="Genomic_DNA"/>
</dbReference>
<dbReference type="Proteomes" id="UP000718715">
    <property type="component" value="Unassembled WGS sequence"/>
</dbReference>
<organism evidence="1 2">
    <name type="scientific">Photobacterium damselae</name>
    <dbReference type="NCBI Taxonomy" id="38293"/>
    <lineage>
        <taxon>Bacteria</taxon>
        <taxon>Pseudomonadati</taxon>
        <taxon>Pseudomonadota</taxon>
        <taxon>Gammaproteobacteria</taxon>
        <taxon>Vibrionales</taxon>
        <taxon>Vibrionaceae</taxon>
        <taxon>Photobacterium</taxon>
    </lineage>
</organism>
<evidence type="ECO:0000313" key="2">
    <source>
        <dbReference type="Proteomes" id="UP000718715"/>
    </source>
</evidence>
<keyword evidence="2" id="KW-1185">Reference proteome</keyword>
<accession>A0ACD3T3G7</accession>
<sequence length="127" mass="13929">MTQESPVTNQITHSDVALGAPITGFITFALLTWSGSLPESSEWKLYVTDASVSLIAALLTYLVTTVISYARFLINLFTAGFAYRMKKRSYAAILNDANTSQAAKKNAQDKLDTLVDAYTQQVENVNI</sequence>
<reference evidence="1" key="1">
    <citation type="submission" date="2018-03" db="EMBL/GenBank/DDBJ databases">
        <title>Genomic characterization of a polymicrobial infection associated with a disease outbreak in Pacific white shrimp (Litopenaeus vannamei).</title>
        <authorList>
            <person name="Turner J.W."/>
            <person name="Bachand P.T."/>
            <person name="Tallman J."/>
            <person name="Elledge N.C."/>
            <person name="Pinnell L.J."/>
            <person name="Laughlin R.C."/>
            <person name="Zimba P.V."/>
        </authorList>
    </citation>
    <scope>NUCLEOTIDE SEQUENCE</scope>
    <source>
        <strain evidence="1">Hep-2b-22</strain>
    </source>
</reference>
<protein>
    <submittedName>
        <fullName evidence="1">Uncharacterized protein</fullName>
    </submittedName>
</protein>
<gene>
    <name evidence="1" type="ORF">DA092_07150</name>
</gene>
<comment type="caution">
    <text evidence="1">The sequence shown here is derived from an EMBL/GenBank/DDBJ whole genome shotgun (WGS) entry which is preliminary data.</text>
</comment>
<name>A0ACD3T3G7_PHODM</name>